<proteinExistence type="predicted"/>
<comment type="caution">
    <text evidence="1">The sequence shown here is derived from an EMBL/GenBank/DDBJ whole genome shotgun (WGS) entry which is preliminary data.</text>
</comment>
<reference evidence="1" key="1">
    <citation type="submission" date="2022-10" db="EMBL/GenBank/DDBJ databases">
        <title>Genome Sequence of Xylaria curta.</title>
        <authorList>
            <person name="Buettner E."/>
        </authorList>
    </citation>
    <scope>NUCLEOTIDE SEQUENCE</scope>
    <source>
        <strain evidence="1">Babe10</strain>
    </source>
</reference>
<organism evidence="1 2">
    <name type="scientific">Xylaria curta</name>
    <dbReference type="NCBI Taxonomy" id="42375"/>
    <lineage>
        <taxon>Eukaryota</taxon>
        <taxon>Fungi</taxon>
        <taxon>Dikarya</taxon>
        <taxon>Ascomycota</taxon>
        <taxon>Pezizomycotina</taxon>
        <taxon>Sordariomycetes</taxon>
        <taxon>Xylariomycetidae</taxon>
        <taxon>Xylariales</taxon>
        <taxon>Xylariaceae</taxon>
        <taxon>Xylaria</taxon>
    </lineage>
</organism>
<dbReference type="EMBL" id="JAPDGR010000673">
    <property type="protein sequence ID" value="KAJ2988257.1"/>
    <property type="molecule type" value="Genomic_DNA"/>
</dbReference>
<evidence type="ECO:0000313" key="2">
    <source>
        <dbReference type="Proteomes" id="UP001143856"/>
    </source>
</evidence>
<keyword evidence="2" id="KW-1185">Reference proteome</keyword>
<evidence type="ECO:0000313" key="1">
    <source>
        <dbReference type="EMBL" id="KAJ2988257.1"/>
    </source>
</evidence>
<protein>
    <submittedName>
        <fullName evidence="1">Uncharacterized protein</fullName>
    </submittedName>
</protein>
<gene>
    <name evidence="1" type="ORF">NUW58_g4072</name>
</gene>
<sequence length="449" mass="49501">MNAARSTARTTLTRSTRVGRTPARARFQSSSSSSTSSNAAGQSNSHMAAGAAGGLAAGIALYGIYLMTPSGKMHRTINKGAKEVNQKYNEAAKKLQGQTPDVDGAIKYMKEFAYSVRTPKSFTSPFPACPMLLNFSKPLQVEGSDIYYEWYLTCHFSQYVAWVPGGRQYVDTVFKDVETLKKNHRDEVNEIVSNAYRQFQELSKSGLSLEAASKAYNILTDLASKFGSLTGDALTDILDNHPQAKGKFGGSIDQLKEMGENYGPEAKKQVDETWKQVKEVFESGVSAANLDKARRLIEDKIQQVKKLGDEAWNKGLEGAKPYLDKNPKVKELIEKNATSLKQGNAKEVFDQAKKAVESGDTGTLEDYVNKARSKGEQAASNIGIDQYFKIIPSGSEILEKVNQLRDVAENHKDEGEKLLEETAQELKQVLEKKSEKAKQIVEKAKKDAK</sequence>
<name>A0ACC1P810_9PEZI</name>
<accession>A0ACC1P810</accession>
<dbReference type="Proteomes" id="UP001143856">
    <property type="component" value="Unassembled WGS sequence"/>
</dbReference>